<dbReference type="InterPro" id="IPR058787">
    <property type="entry name" value="ApnL_M"/>
</dbReference>
<sequence length="179" mass="18992">MHAVEPLSVVETLPVQTLTAENALELGDGRPLHIGPITLTPRFNAVATERPTAEELPARHPLRDHSFAAAWLLGSIAALTRRGVASLSYASASDLSTPAGTLLQELSALRGLDVVKCSGTTPSLVAYPVRTAEGMVCFTGNLTPWAVEAHISYRSQDQGLELAPWGTAALRFHGTDEGQ</sequence>
<dbReference type="EMBL" id="JAUSTB010000001">
    <property type="protein sequence ID" value="MDQ0144639.1"/>
    <property type="molecule type" value="Genomic_DNA"/>
</dbReference>
<evidence type="ECO:0000313" key="3">
    <source>
        <dbReference type="Proteomes" id="UP001239267"/>
    </source>
</evidence>
<evidence type="ECO:0000259" key="1">
    <source>
        <dbReference type="Pfam" id="PF25838"/>
    </source>
</evidence>
<name>A0AAJ1SPU3_9MICC</name>
<reference evidence="2 3" key="1">
    <citation type="submission" date="2023-07" db="EMBL/GenBank/DDBJ databases">
        <title>Sorghum-associated microbial communities from plants grown in Nebraska, USA.</title>
        <authorList>
            <person name="Schachtman D."/>
        </authorList>
    </citation>
    <scope>NUCLEOTIDE SEQUENCE [LARGE SCALE GENOMIC DNA]</scope>
    <source>
        <strain evidence="2 3">DS1001</strain>
    </source>
</reference>
<dbReference type="Proteomes" id="UP001239267">
    <property type="component" value="Unassembled WGS sequence"/>
</dbReference>
<keyword evidence="3" id="KW-1185">Reference proteome</keyword>
<organism evidence="2 3">
    <name type="scientific">Pseudarthrobacter niigatensis</name>
    <dbReference type="NCBI Taxonomy" id="369935"/>
    <lineage>
        <taxon>Bacteria</taxon>
        <taxon>Bacillati</taxon>
        <taxon>Actinomycetota</taxon>
        <taxon>Actinomycetes</taxon>
        <taxon>Micrococcales</taxon>
        <taxon>Micrococcaceae</taxon>
        <taxon>Pseudarthrobacter</taxon>
    </lineage>
</organism>
<gene>
    <name evidence="2" type="ORF">J2T23_000513</name>
</gene>
<dbReference type="Pfam" id="PF25838">
    <property type="entry name" value="Apionate_lact_M"/>
    <property type="match status" value="1"/>
</dbReference>
<protein>
    <recommendedName>
        <fullName evidence="1">D-apionate lactonase TIM barrel domain-containing protein</fullName>
    </recommendedName>
</protein>
<evidence type="ECO:0000313" key="2">
    <source>
        <dbReference type="EMBL" id="MDQ0144639.1"/>
    </source>
</evidence>
<proteinExistence type="predicted"/>
<dbReference type="AlphaFoldDB" id="A0AAJ1SPU3"/>
<accession>A0AAJ1SPU3</accession>
<comment type="caution">
    <text evidence="2">The sequence shown here is derived from an EMBL/GenBank/DDBJ whole genome shotgun (WGS) entry which is preliminary data.</text>
</comment>
<feature type="domain" description="D-apionate lactonase TIM barrel" evidence="1">
    <location>
        <begin position="1"/>
        <end position="92"/>
    </location>
</feature>